<dbReference type="PhylomeDB" id="B7Z562"/>
<accession>B7Z562</accession>
<organism evidence="2">
    <name type="scientific">Homo sapiens</name>
    <name type="common">Human</name>
    <dbReference type="NCBI Taxonomy" id="9606"/>
    <lineage>
        <taxon>Eukaryota</taxon>
        <taxon>Metazoa</taxon>
        <taxon>Chordata</taxon>
        <taxon>Craniata</taxon>
        <taxon>Vertebrata</taxon>
        <taxon>Euteleostomi</taxon>
        <taxon>Mammalia</taxon>
        <taxon>Eutheria</taxon>
        <taxon>Euarchontoglires</taxon>
        <taxon>Primates</taxon>
        <taxon>Haplorrhini</taxon>
        <taxon>Catarrhini</taxon>
        <taxon>Hominidae</taxon>
        <taxon>Homo</taxon>
    </lineage>
</organism>
<protein>
    <submittedName>
        <fullName evidence="2">cDNA FLJ59041</fullName>
    </submittedName>
</protein>
<evidence type="ECO:0000313" key="2">
    <source>
        <dbReference type="EMBL" id="BAH12798.1"/>
    </source>
</evidence>
<sequence length="218" mass="23492">MEKGKQRDRSYSNFVFFPCGLWSPPPPLPPRKPPRPPKPPRPLPPNPPRPPLPPPRPPKPPLPPPRPPKPPSPLGLAQSKVTLFPSISPSSMASLAALASSSLLKSTKPNPLEDPVSRSVTILARTEPSNDSFNVSSVVSSDRPLTNRVLDGWLLALGDPLGPCNSSLIALPSISLLLQEFKASLASSNEANSINAYPLDLPFWFWGTLIKVAFSNTS</sequence>
<dbReference type="EMBL" id="AK298481">
    <property type="protein sequence ID" value="BAH12798.1"/>
    <property type="molecule type" value="mRNA"/>
</dbReference>
<name>B7Z562_HUMAN</name>
<reference evidence="2" key="1">
    <citation type="submission" date="2007-10" db="EMBL/GenBank/DDBJ databases">
        <title>NEDO human cDNA sequencing project focused on splicing variants.</title>
        <authorList>
            <person name="Wakamatsu A."/>
            <person name="Yamamoto J."/>
            <person name="Kimura K."/>
            <person name="Ishii S."/>
            <person name="Watanabe K."/>
            <person name="Sugiyama A."/>
            <person name="Murakawa K."/>
            <person name="Kaida T."/>
            <person name="Tsuchiya K."/>
            <person name="Fukuzumi Y."/>
            <person name="Kumagai A."/>
            <person name="Oishi Y."/>
            <person name="Yamamoto S."/>
            <person name="Ono Y."/>
            <person name="Komori Y."/>
            <person name="Yamazaki M."/>
            <person name="Kisu Y."/>
            <person name="Nishikawa T."/>
            <person name="Sugano S."/>
            <person name="Nomura N."/>
            <person name="Isogai T."/>
        </authorList>
    </citation>
    <scope>NUCLEOTIDE SEQUENCE</scope>
</reference>
<feature type="compositionally biased region" description="Pro residues" evidence="1">
    <location>
        <begin position="23"/>
        <end position="73"/>
    </location>
</feature>
<proteinExistence type="evidence at transcript level"/>
<evidence type="ECO:0000256" key="1">
    <source>
        <dbReference type="SAM" id="MobiDB-lite"/>
    </source>
</evidence>
<dbReference type="AlphaFoldDB" id="B7Z562"/>
<feature type="region of interest" description="Disordered" evidence="1">
    <location>
        <begin position="17"/>
        <end position="77"/>
    </location>
</feature>